<evidence type="ECO:0000313" key="1">
    <source>
        <dbReference type="EMBL" id="KAA5173766.1"/>
    </source>
</evidence>
<proteinExistence type="predicted"/>
<dbReference type="SUPFAM" id="SSF53098">
    <property type="entry name" value="Ribonuclease H-like"/>
    <property type="match status" value="1"/>
</dbReference>
<reference evidence="1 2" key="1">
    <citation type="journal article" date="2019" name="Nat. Med.">
        <title>A library of human gut bacterial isolates paired with longitudinal multiomics data enables mechanistic microbiome research.</title>
        <authorList>
            <person name="Poyet M."/>
            <person name="Groussin M."/>
            <person name="Gibbons S.M."/>
            <person name="Avila-Pacheco J."/>
            <person name="Jiang X."/>
            <person name="Kearney S.M."/>
            <person name="Perrotta A.R."/>
            <person name="Berdy B."/>
            <person name="Zhao S."/>
            <person name="Lieberman T.D."/>
            <person name="Swanson P.K."/>
            <person name="Smith M."/>
            <person name="Roesemann S."/>
            <person name="Alexander J.E."/>
            <person name="Rich S.A."/>
            <person name="Livny J."/>
            <person name="Vlamakis H."/>
            <person name="Clish C."/>
            <person name="Bullock K."/>
            <person name="Deik A."/>
            <person name="Scott J."/>
            <person name="Pierce K.A."/>
            <person name="Xavier R.J."/>
            <person name="Alm E.J."/>
        </authorList>
    </citation>
    <scope>NUCLEOTIDE SEQUENCE [LARGE SCALE GENOMIC DNA]</scope>
    <source>
        <strain evidence="1 2">BIOML-A7</strain>
    </source>
</reference>
<dbReference type="InterPro" id="IPR012337">
    <property type="entry name" value="RNaseH-like_sf"/>
</dbReference>
<dbReference type="Gene3D" id="3.30.420.10">
    <property type="entry name" value="Ribonuclease H-like superfamily/Ribonuclease H"/>
    <property type="match status" value="1"/>
</dbReference>
<evidence type="ECO:0000313" key="2">
    <source>
        <dbReference type="Proteomes" id="UP000436803"/>
    </source>
</evidence>
<dbReference type="Proteomes" id="UP000436803">
    <property type="component" value="Unassembled WGS sequence"/>
</dbReference>
<organism evidence="1 2">
    <name type="scientific">Bacteroides fragilis</name>
    <dbReference type="NCBI Taxonomy" id="817"/>
    <lineage>
        <taxon>Bacteria</taxon>
        <taxon>Pseudomonadati</taxon>
        <taxon>Bacteroidota</taxon>
        <taxon>Bacteroidia</taxon>
        <taxon>Bacteroidales</taxon>
        <taxon>Bacteroidaceae</taxon>
        <taxon>Bacteroides</taxon>
    </lineage>
</organism>
<protein>
    <submittedName>
        <fullName evidence="1">Crossover junction endodeoxyribonuclease RuvC</fullName>
    </submittedName>
</protein>
<comment type="caution">
    <text evidence="1">The sequence shown here is derived from an EMBL/GenBank/DDBJ whole genome shotgun (WGS) entry which is preliminary data.</text>
</comment>
<gene>
    <name evidence="1" type="ORF">F2Z29_11220</name>
</gene>
<dbReference type="InterPro" id="IPR036397">
    <property type="entry name" value="RNaseH_sf"/>
</dbReference>
<accession>A0A642KPN2</accession>
<dbReference type="EMBL" id="VWAW01000008">
    <property type="protein sequence ID" value="KAA5173766.1"/>
    <property type="molecule type" value="Genomic_DNA"/>
</dbReference>
<dbReference type="GO" id="GO:0003676">
    <property type="term" value="F:nucleic acid binding"/>
    <property type="evidence" value="ECO:0007669"/>
    <property type="project" value="InterPro"/>
</dbReference>
<sequence>MKKETEELKREHILALDIATHCGYYSVHESGTWNFTEGKRRNDNKQHLAFKETLTNFVLKHDIRRIVAEDVSVNKHFFDMRKLSEFRGVLLCVCDELNLPEPEFINPKVLKKFATGNGNAGKQEMMQAYTQRFNRTPVDDNEADAFWLYQYFISKYHIN</sequence>
<dbReference type="AlphaFoldDB" id="A0A642KPN2"/>
<name>A0A642KPN2_BACFG</name>